<evidence type="ECO:0000313" key="9">
    <source>
        <dbReference type="Proteomes" id="UP000002358"/>
    </source>
</evidence>
<comment type="catalytic activity">
    <reaction evidence="4">
        <text>a long-chain fatty acyl-CoA + 2 NADPH + 2 H(+) = a long-chain primary fatty alcohol + 2 NADP(+) + CoA</text>
        <dbReference type="Rhea" id="RHEA:52716"/>
        <dbReference type="ChEBI" id="CHEBI:15378"/>
        <dbReference type="ChEBI" id="CHEBI:57287"/>
        <dbReference type="ChEBI" id="CHEBI:57783"/>
        <dbReference type="ChEBI" id="CHEBI:58349"/>
        <dbReference type="ChEBI" id="CHEBI:77396"/>
        <dbReference type="ChEBI" id="CHEBI:83139"/>
        <dbReference type="EC" id="1.2.1.84"/>
    </reaction>
</comment>
<dbReference type="EC" id="1.2.1.84" evidence="4"/>
<dbReference type="InterPro" id="IPR036291">
    <property type="entry name" value="NAD(P)-bd_dom_sf"/>
</dbReference>
<dbReference type="InterPro" id="IPR013120">
    <property type="entry name" value="FAR_NAD-bd"/>
</dbReference>
<evidence type="ECO:0000313" key="8">
    <source>
        <dbReference type="EnsemblMetazoa" id="XP_003426741"/>
    </source>
</evidence>
<feature type="region of interest" description="Disordered" evidence="5">
    <location>
        <begin position="1"/>
        <end position="24"/>
    </location>
</feature>
<dbReference type="PANTHER" id="PTHR11011:SF116">
    <property type="entry name" value="FATTY ACYL-COA REDUCTASE CG5065-RELATED"/>
    <property type="match status" value="1"/>
</dbReference>
<name>A0A7M7GD27_NASVI</name>
<proteinExistence type="inferred from homology"/>
<evidence type="ECO:0000256" key="5">
    <source>
        <dbReference type="SAM" id="MobiDB-lite"/>
    </source>
</evidence>
<keyword evidence="4" id="KW-0560">Oxidoreductase</keyword>
<dbReference type="GeneID" id="100679544"/>
<evidence type="ECO:0000259" key="7">
    <source>
        <dbReference type="Pfam" id="PF07993"/>
    </source>
</evidence>
<dbReference type="OrthoDB" id="429813at2759"/>
<evidence type="ECO:0000256" key="3">
    <source>
        <dbReference type="ARBA" id="ARBA00023098"/>
    </source>
</evidence>
<dbReference type="Pfam" id="PF07993">
    <property type="entry name" value="NAD_binding_4"/>
    <property type="match status" value="1"/>
</dbReference>
<dbReference type="GO" id="GO:0102965">
    <property type="term" value="F:alcohol-forming long-chain fatty acyl-CoA reductase activity"/>
    <property type="evidence" value="ECO:0007669"/>
    <property type="project" value="UniProtKB-EC"/>
</dbReference>
<evidence type="ECO:0000256" key="1">
    <source>
        <dbReference type="ARBA" id="ARBA00005928"/>
    </source>
</evidence>
<keyword evidence="4" id="KW-1133">Transmembrane helix</keyword>
<feature type="domain" description="Fatty acyl-CoA reductase C-terminal" evidence="6">
    <location>
        <begin position="386"/>
        <end position="478"/>
    </location>
</feature>
<keyword evidence="9" id="KW-1185">Reference proteome</keyword>
<reference evidence="8" key="1">
    <citation type="submission" date="2021-01" db="UniProtKB">
        <authorList>
            <consortium name="EnsemblMetazoa"/>
        </authorList>
    </citation>
    <scope>IDENTIFICATION</scope>
</reference>
<keyword evidence="2 4" id="KW-0444">Lipid biosynthesis</keyword>
<keyword evidence="4" id="KW-0472">Membrane</keyword>
<comment type="similarity">
    <text evidence="1 4">Belongs to the fatty acyl-CoA reductase family.</text>
</comment>
<dbReference type="PANTHER" id="PTHR11011">
    <property type="entry name" value="MALE STERILITY PROTEIN 2-RELATED"/>
    <property type="match status" value="1"/>
</dbReference>
<dbReference type="GO" id="GO:0080019">
    <property type="term" value="F:alcohol-forming very long-chain fatty acyl-CoA reductase activity"/>
    <property type="evidence" value="ECO:0007669"/>
    <property type="project" value="InterPro"/>
</dbReference>
<dbReference type="EnsemblMetazoa" id="XM_003426693">
    <property type="protein sequence ID" value="XP_003426741"/>
    <property type="gene ID" value="LOC100679544"/>
</dbReference>
<keyword evidence="4" id="KW-0812">Transmembrane</keyword>
<dbReference type="Gene3D" id="3.40.50.720">
    <property type="entry name" value="NAD(P)-binding Rossmann-like Domain"/>
    <property type="match status" value="1"/>
</dbReference>
<feature type="transmembrane region" description="Helical" evidence="4">
    <location>
        <begin position="377"/>
        <end position="401"/>
    </location>
</feature>
<dbReference type="InterPro" id="IPR033640">
    <property type="entry name" value="FAR_C"/>
</dbReference>
<sequence length="511" mass="57152">MWEDKNVNSEKVQGSKNTANKLHNKIEDRGRQQLCAYTFTETPSLHLLLAVPLSSLGFRERLLPCENSVEDQYSAGAHTPSSSVTDFAIMSSSRLTEFYDKREILLTGVTSELGSNLLEKLLRSFPDVKVHVVLRSRNGMNQTDRVKKRLYGSAGYERLRQDGANAMDRLEVYEGNLLYDELGLTSQVQEALVNVSIAFHAAGPLEKLLEFCSSSRHLSNLQAVVVAADIFRCAEDQVLESGTMDGEPTAFRLMQTTARRHLPLCCVRFPALGPAYREPMPGFLNALTGATALMVGAGHMLGRSDLPAEIIPMDIATNTLIAAAWDLEKHIMPDGIAVYNASTINCTWAELVKKGDRASQKFPYPSFSVRGITSSAFLHWIIVLLFEWLPSLLCDAILYVFARKQRLTAEHARIRKVLKSFEPVVSRPLTVQRRKINDIQNSLSIQDQESFSLRADNIDIEAYVLCAAAATRKYCVDEGNLNFNLKIVTFFMPTVLAIFVLSLSYYYCFLL</sequence>
<dbReference type="SUPFAM" id="SSF51735">
    <property type="entry name" value="NAD(P)-binding Rossmann-fold domains"/>
    <property type="match status" value="1"/>
</dbReference>
<dbReference type="InParanoid" id="A0A7M7GD27"/>
<feature type="domain" description="Thioester reductase (TE)" evidence="7">
    <location>
        <begin position="106"/>
        <end position="204"/>
    </location>
</feature>
<comment type="function">
    <text evidence="4">Catalyzes the reduction of fatty acyl-CoA to fatty alcohols.</text>
</comment>
<organism evidence="8 9">
    <name type="scientific">Nasonia vitripennis</name>
    <name type="common">Parasitic wasp</name>
    <dbReference type="NCBI Taxonomy" id="7425"/>
    <lineage>
        <taxon>Eukaryota</taxon>
        <taxon>Metazoa</taxon>
        <taxon>Ecdysozoa</taxon>
        <taxon>Arthropoda</taxon>
        <taxon>Hexapoda</taxon>
        <taxon>Insecta</taxon>
        <taxon>Pterygota</taxon>
        <taxon>Neoptera</taxon>
        <taxon>Endopterygota</taxon>
        <taxon>Hymenoptera</taxon>
        <taxon>Apocrita</taxon>
        <taxon>Proctotrupomorpha</taxon>
        <taxon>Chalcidoidea</taxon>
        <taxon>Pteromalidae</taxon>
        <taxon>Pteromalinae</taxon>
        <taxon>Nasonia</taxon>
    </lineage>
</organism>
<feature type="transmembrane region" description="Helical" evidence="4">
    <location>
        <begin position="487"/>
        <end position="507"/>
    </location>
</feature>
<accession>A0A7M7GD27</accession>
<dbReference type="RefSeq" id="XP_003426741.3">
    <property type="nucleotide sequence ID" value="XM_003426693.5"/>
</dbReference>
<dbReference type="GO" id="GO:0035336">
    <property type="term" value="P:long-chain fatty-acyl-CoA metabolic process"/>
    <property type="evidence" value="ECO:0007669"/>
    <property type="project" value="TreeGrafter"/>
</dbReference>
<dbReference type="AlphaFoldDB" id="A0A7M7GD27"/>
<evidence type="ECO:0000256" key="4">
    <source>
        <dbReference type="RuleBase" id="RU363097"/>
    </source>
</evidence>
<dbReference type="GO" id="GO:0005777">
    <property type="term" value="C:peroxisome"/>
    <property type="evidence" value="ECO:0007669"/>
    <property type="project" value="TreeGrafter"/>
</dbReference>
<protein>
    <recommendedName>
        <fullName evidence="4">Fatty acyl-CoA reductase</fullName>
        <ecNumber evidence="4">1.2.1.84</ecNumber>
    </recommendedName>
</protein>
<evidence type="ECO:0000256" key="2">
    <source>
        <dbReference type="ARBA" id="ARBA00022516"/>
    </source>
</evidence>
<keyword evidence="3 4" id="KW-0443">Lipid metabolism</keyword>
<dbReference type="KEGG" id="nvi:100679544"/>
<dbReference type="Proteomes" id="UP000002358">
    <property type="component" value="Chromosome 2"/>
</dbReference>
<dbReference type="Pfam" id="PF03015">
    <property type="entry name" value="Sterile"/>
    <property type="match status" value="1"/>
</dbReference>
<feature type="compositionally biased region" description="Polar residues" evidence="5">
    <location>
        <begin position="9"/>
        <end position="21"/>
    </location>
</feature>
<dbReference type="InterPro" id="IPR026055">
    <property type="entry name" value="FAR"/>
</dbReference>
<evidence type="ECO:0000259" key="6">
    <source>
        <dbReference type="Pfam" id="PF03015"/>
    </source>
</evidence>
<keyword evidence="4" id="KW-0521">NADP</keyword>